<reference evidence="3 4" key="1">
    <citation type="journal article" date="2021" name="Sci. Rep.">
        <title>The genome of the diatom Chaetoceros tenuissimus carries an ancient integrated fragment of an extant virus.</title>
        <authorList>
            <person name="Hongo Y."/>
            <person name="Kimura K."/>
            <person name="Takaki Y."/>
            <person name="Yoshida Y."/>
            <person name="Baba S."/>
            <person name="Kobayashi G."/>
            <person name="Nagasaki K."/>
            <person name="Hano T."/>
            <person name="Tomaru Y."/>
        </authorList>
    </citation>
    <scope>NUCLEOTIDE SEQUENCE [LARGE SCALE GENOMIC DNA]</scope>
    <source>
        <strain evidence="3 4">NIES-3715</strain>
    </source>
</reference>
<feature type="compositionally biased region" description="Polar residues" evidence="2">
    <location>
        <begin position="640"/>
        <end position="649"/>
    </location>
</feature>
<feature type="region of interest" description="Disordered" evidence="2">
    <location>
        <begin position="1172"/>
        <end position="1292"/>
    </location>
</feature>
<feature type="compositionally biased region" description="Acidic residues" evidence="2">
    <location>
        <begin position="835"/>
        <end position="844"/>
    </location>
</feature>
<feature type="compositionally biased region" description="Acidic residues" evidence="2">
    <location>
        <begin position="656"/>
        <end position="669"/>
    </location>
</feature>
<feature type="compositionally biased region" description="Basic and acidic residues" evidence="2">
    <location>
        <begin position="624"/>
        <end position="639"/>
    </location>
</feature>
<feature type="coiled-coil region" evidence="1">
    <location>
        <begin position="1128"/>
        <end position="1162"/>
    </location>
</feature>
<organism evidence="3 4">
    <name type="scientific">Chaetoceros tenuissimus</name>
    <dbReference type="NCBI Taxonomy" id="426638"/>
    <lineage>
        <taxon>Eukaryota</taxon>
        <taxon>Sar</taxon>
        <taxon>Stramenopiles</taxon>
        <taxon>Ochrophyta</taxon>
        <taxon>Bacillariophyta</taxon>
        <taxon>Coscinodiscophyceae</taxon>
        <taxon>Chaetocerotophycidae</taxon>
        <taxon>Chaetocerotales</taxon>
        <taxon>Chaetocerotaceae</taxon>
        <taxon>Chaetoceros</taxon>
    </lineage>
</organism>
<dbReference type="EMBL" id="BLLK01000069">
    <property type="protein sequence ID" value="GFH60817.1"/>
    <property type="molecule type" value="Genomic_DNA"/>
</dbReference>
<feature type="region of interest" description="Disordered" evidence="2">
    <location>
        <begin position="450"/>
        <end position="802"/>
    </location>
</feature>
<feature type="region of interest" description="Disordered" evidence="2">
    <location>
        <begin position="308"/>
        <end position="334"/>
    </location>
</feature>
<feature type="compositionally biased region" description="Polar residues" evidence="2">
    <location>
        <begin position="741"/>
        <end position="752"/>
    </location>
</feature>
<feature type="compositionally biased region" description="Polar residues" evidence="2">
    <location>
        <begin position="487"/>
        <end position="513"/>
    </location>
</feature>
<feature type="compositionally biased region" description="Basic and acidic residues" evidence="2">
    <location>
        <begin position="1210"/>
        <end position="1219"/>
    </location>
</feature>
<feature type="compositionally biased region" description="Low complexity" evidence="2">
    <location>
        <begin position="765"/>
        <end position="784"/>
    </location>
</feature>
<accession>A0AAD3DB96</accession>
<protein>
    <submittedName>
        <fullName evidence="3">Uncharacterized protein</fullName>
    </submittedName>
</protein>
<feature type="compositionally biased region" description="Acidic residues" evidence="2">
    <location>
        <begin position="1007"/>
        <end position="1021"/>
    </location>
</feature>
<dbReference type="Proteomes" id="UP001054902">
    <property type="component" value="Unassembled WGS sequence"/>
</dbReference>
<feature type="compositionally biased region" description="Low complexity" evidence="2">
    <location>
        <begin position="1506"/>
        <end position="1516"/>
    </location>
</feature>
<sequence length="1545" mass="170494">MLNQPGRQNVQVQNRINDAKALLEKVKNQGLNSSLDSSFDSDISGFPDKPDTSFPISPSKLDEICFIQKSRSTQEQEDDNSSIGNMSYSRSIGDLAHLESSHLNISSDISMDDERSISDDFNQSRMLKSHEKPPLGNKNFSISPIRSIASHFSRVTGGILKSMQVPEKKHHAKNKDEMETVLEVKDRGAEVDDLVEKRLNTDKTPSICNVNSTDGSNSNSKTSDDTAFINTVIREGEDIFKEVEDFVESMNSSRLHASQTSNLHLDDDDSILSWNIGKEKDGASTSSGSRHDSTANLLSSARSLLETYSAKSQSSMKSDESPRSKASFDDEQELENSVKIEYSASDASHDEKMNFYKSIAKDEGHLRSSTTMKTTDLWVSQSTMSIDTNLEVKKIDTDTSEINALDDTIDNDKEQQSHQMKSEVVGNSQSKAVLSAASFEGVETTFVSKSPTNSIGSGPSQIVMSSSSISSKSEDLQNETLTETEKVTSIPNIETLDPKTTSSEDVSEGSFSILSRKRRFVTVSTSQNDAEELPQEDSTNSNKSYDTNKSEKSDERQDSKQNEDQNRNEDQNQNTSDEEKSIDQDASQGEDSNDGDNSTREGNSLGHIQSSSTSPRSSNEDELSEKSLQEGKVEDELSEKSLQQAISITSSRSSEEEKETLDEAEVGDELSEKSLQQAISITSSRSSEEEKETLDEAEVEDELSVKSAVETSLVTSSKSSCESEVPKKSVQEEIGVDKSSVKSVQALSISEDSNAEHIHSVIQESSSDVGSDSRGSSAGSIASDNNSNSTEESLSPEKIRQIMAETFGNQIISETKFVEDASCKSNDSESQSSESSDDLIVDDNTEAHDNTEDTGKSADVVTLNEDGTYYAPQTLQLVSSILCTRGPSSYSSTDDAPIDPISKINEKSVSSRSQSEVTKADEKNKSPDSNSDNSEQFLSDNKIDEDDAPGVLVGSSNDSVIEGKEDTDTDSMNNIDEAPEQLQDNDTTLASRIEEKLSSDFPSINSQEDDCDASESVESDITDDKLVLPRADSADMELESVLEEALEEIELEAELEAALDEALEEEESILYAEGESHVLETIVEGQDETSDADKISHDCEDANHIQSTTLENLSQISSKQDSDDKSQVSMLKEENLRLQEENMSLQDELNSFDDKLACLEMTLGIIETVEKSDSELRSQSNDGRDDCSTLSGDSRLSHNSARSIRSNKSKHGDIPKKSSNESVDSVSSSKGSGSSRSTKSKKSAPIRNTFSRLSMRSKKKKLREESRDDTSNVTKPRDENEQPSSNNLLSSSEMEELAILRENNSKMLYAIKALARATTIQTRKHYHYKRRLGNTQRDLEEENVKLNQVQGEMNEFQTNFYNTRAALLEEKDKREELSFSVQSLAKKMNEYRRKVEEEEEIKRMALERIDENSVAGTSISSAISNTGDSLDDILSPKSQSVVEIVSPEESSKTSQLSLELEVMKLKAKLERRDARINQMKTKFGIIRNHLQVIKENREENDKETSSKSSSSSISVQSKKDTKPRLSKIEILRKRRARAAAAAANQ</sequence>
<feature type="region of interest" description="Disordered" evidence="2">
    <location>
        <begin position="204"/>
        <end position="224"/>
    </location>
</feature>
<feature type="compositionally biased region" description="Basic and acidic residues" evidence="2">
    <location>
        <begin position="317"/>
        <end position="328"/>
    </location>
</feature>
<feature type="compositionally biased region" description="Polar residues" evidence="2">
    <location>
        <begin position="884"/>
        <end position="894"/>
    </location>
</feature>
<feature type="compositionally biased region" description="Basic and acidic residues" evidence="2">
    <location>
        <begin position="1172"/>
        <end position="1187"/>
    </location>
</feature>
<feature type="compositionally biased region" description="Polar residues" evidence="2">
    <location>
        <begin position="673"/>
        <end position="682"/>
    </location>
</feature>
<feature type="compositionally biased region" description="Basic and acidic residues" evidence="2">
    <location>
        <begin position="546"/>
        <end position="570"/>
    </location>
</feature>
<feature type="compositionally biased region" description="Basic and acidic residues" evidence="2">
    <location>
        <begin position="1517"/>
        <end position="1530"/>
    </location>
</feature>
<proteinExistence type="predicted"/>
<feature type="compositionally biased region" description="Low complexity" evidence="2">
    <location>
        <begin position="1220"/>
        <end position="1237"/>
    </location>
</feature>
<evidence type="ECO:0000313" key="3">
    <source>
        <dbReference type="EMBL" id="GFH60817.1"/>
    </source>
</evidence>
<feature type="compositionally biased region" description="Basic and acidic residues" evidence="2">
    <location>
        <begin position="1262"/>
        <end position="1280"/>
    </location>
</feature>
<feature type="region of interest" description="Disordered" evidence="2">
    <location>
        <begin position="884"/>
        <end position="1025"/>
    </location>
</feature>
<feature type="region of interest" description="Disordered" evidence="2">
    <location>
        <begin position="820"/>
        <end position="862"/>
    </location>
</feature>
<keyword evidence="1" id="KW-0175">Coiled coil</keyword>
<evidence type="ECO:0000256" key="1">
    <source>
        <dbReference type="SAM" id="Coils"/>
    </source>
</evidence>
<feature type="compositionally biased region" description="Polar residues" evidence="2">
    <location>
        <begin position="204"/>
        <end position="221"/>
    </location>
</feature>
<evidence type="ECO:0000256" key="2">
    <source>
        <dbReference type="SAM" id="MobiDB-lite"/>
    </source>
</evidence>
<feature type="compositionally biased region" description="Polar residues" evidence="2">
    <location>
        <begin position="907"/>
        <end position="917"/>
    </location>
</feature>
<feature type="compositionally biased region" description="Polar residues" evidence="2">
    <location>
        <begin position="600"/>
        <end position="617"/>
    </location>
</feature>
<feature type="compositionally biased region" description="Polar residues" evidence="2">
    <location>
        <begin position="709"/>
        <end position="722"/>
    </location>
</feature>
<feature type="compositionally biased region" description="Basic and acidic residues" evidence="2">
    <location>
        <begin position="845"/>
        <end position="856"/>
    </location>
</feature>
<feature type="compositionally biased region" description="Basic and acidic residues" evidence="2">
    <location>
        <begin position="1496"/>
        <end position="1505"/>
    </location>
</feature>
<keyword evidence="4" id="KW-1185">Reference proteome</keyword>
<evidence type="ECO:0000313" key="4">
    <source>
        <dbReference type="Proteomes" id="UP001054902"/>
    </source>
</evidence>
<feature type="compositionally biased region" description="Low complexity" evidence="2">
    <location>
        <begin position="457"/>
        <end position="471"/>
    </location>
</feature>
<feature type="region of interest" description="Disordered" evidence="2">
    <location>
        <begin position="1496"/>
        <end position="1530"/>
    </location>
</feature>
<feature type="compositionally biased region" description="Acidic residues" evidence="2">
    <location>
        <begin position="689"/>
        <end position="702"/>
    </location>
</feature>
<feature type="coiled-coil region" evidence="1">
    <location>
        <begin position="1329"/>
        <end position="1408"/>
    </location>
</feature>
<feature type="compositionally biased region" description="Polar residues" evidence="2">
    <location>
        <begin position="1188"/>
        <end position="1206"/>
    </location>
</feature>
<gene>
    <name evidence="3" type="ORF">CTEN210_17293</name>
</gene>
<name>A0AAD3DB96_9STRA</name>
<feature type="compositionally biased region" description="Basic and acidic residues" evidence="2">
    <location>
        <begin position="724"/>
        <end position="740"/>
    </location>
</feature>
<comment type="caution">
    <text evidence="3">The sequence shown here is derived from an EMBL/GenBank/DDBJ whole genome shotgun (WGS) entry which is preliminary data.</text>
</comment>
<feature type="compositionally biased region" description="Low complexity" evidence="2">
    <location>
        <begin position="1282"/>
        <end position="1292"/>
    </location>
</feature>
<feature type="compositionally biased region" description="Polar residues" evidence="2">
    <location>
        <begin position="536"/>
        <end position="545"/>
    </location>
</feature>